<reference evidence="1 2" key="1">
    <citation type="submission" date="2020-06" db="EMBL/GenBank/DDBJ databases">
        <authorList>
            <person name="Li R."/>
            <person name="Bekaert M."/>
        </authorList>
    </citation>
    <scope>NUCLEOTIDE SEQUENCE [LARGE SCALE GENOMIC DNA]</scope>
    <source>
        <strain evidence="2">wild</strain>
    </source>
</reference>
<sequence>MIKSKCQPGIIKLGNEAIQTDNQATHLGIIRATKNESRINIQKHISIARKTLYSLIPVGLNGKGGLNPKTAYKIYQACVLPRLLYGLEILPLNLMQIGELRQFHIKTIRCFQPLPIRTSTAAVYMPIGAIPIEAELHKRQLSLLYSILVSENTKLRTLMERQLIVNSENPESFFPRVQEILQYHSIMPIHELKKKISQQNFNGKSKLTQP</sequence>
<name>A0A6J8BGA9_MYTCO</name>
<proteinExistence type="predicted"/>
<organism evidence="1 2">
    <name type="scientific">Mytilus coruscus</name>
    <name type="common">Sea mussel</name>
    <dbReference type="NCBI Taxonomy" id="42192"/>
    <lineage>
        <taxon>Eukaryota</taxon>
        <taxon>Metazoa</taxon>
        <taxon>Spiralia</taxon>
        <taxon>Lophotrochozoa</taxon>
        <taxon>Mollusca</taxon>
        <taxon>Bivalvia</taxon>
        <taxon>Autobranchia</taxon>
        <taxon>Pteriomorphia</taxon>
        <taxon>Mytilida</taxon>
        <taxon>Mytiloidea</taxon>
        <taxon>Mytilidae</taxon>
        <taxon>Mytilinae</taxon>
        <taxon>Mytilus</taxon>
    </lineage>
</organism>
<gene>
    <name evidence="1" type="ORF">MCOR_18794</name>
</gene>
<accession>A0A6J8BGA9</accession>
<dbReference type="EMBL" id="CACVKT020003318">
    <property type="protein sequence ID" value="CAC5383008.1"/>
    <property type="molecule type" value="Genomic_DNA"/>
</dbReference>
<dbReference type="Proteomes" id="UP000507470">
    <property type="component" value="Unassembled WGS sequence"/>
</dbReference>
<evidence type="ECO:0000313" key="2">
    <source>
        <dbReference type="Proteomes" id="UP000507470"/>
    </source>
</evidence>
<evidence type="ECO:0000313" key="1">
    <source>
        <dbReference type="EMBL" id="CAC5383008.1"/>
    </source>
</evidence>
<dbReference type="OrthoDB" id="5419617at2759"/>
<keyword evidence="2" id="KW-1185">Reference proteome</keyword>
<dbReference type="AlphaFoldDB" id="A0A6J8BGA9"/>
<protein>
    <submittedName>
        <fullName evidence="1">Uncharacterized protein</fullName>
    </submittedName>
</protein>